<comment type="caution">
    <text evidence="1">The sequence shown here is derived from an EMBL/GenBank/DDBJ whole genome shotgun (WGS) entry which is preliminary data.</text>
</comment>
<evidence type="ECO:0000313" key="2">
    <source>
        <dbReference type="Proteomes" id="UP000193944"/>
    </source>
</evidence>
<evidence type="ECO:0000313" key="1">
    <source>
        <dbReference type="EMBL" id="ORX75818.1"/>
    </source>
</evidence>
<name>A0A1Y1WRA6_9FUNG</name>
<proteinExistence type="predicted"/>
<sequence length="189" mass="22010">MNNDKSIKAKTYKNKKKVLGGYLGQGCGYKIDARVVKAAKMINNSCPNCCSCCFQCDSYQRIDHCLVRTSNNPSVDNRINNIVKGYKSRNNMRINSISNIDILGNKKIVNRQPIFIYSINKFQKPNLLFKRNVHVKLYTQLYFDKGERKHLMEQQQQLLQKIQLKGTTYSTTLWGWLLDLLDRYKSIPF</sequence>
<gene>
    <name evidence="1" type="ORF">BCR32DRAFT_284810</name>
</gene>
<reference evidence="1 2" key="1">
    <citation type="submission" date="2016-08" db="EMBL/GenBank/DDBJ databases">
        <title>A Parts List for Fungal Cellulosomes Revealed by Comparative Genomics.</title>
        <authorList>
            <consortium name="DOE Joint Genome Institute"/>
            <person name="Haitjema C.H."/>
            <person name="Gilmore S.P."/>
            <person name="Henske J.K."/>
            <person name="Solomon K.V."/>
            <person name="De Groot R."/>
            <person name="Kuo A."/>
            <person name="Mondo S.J."/>
            <person name="Salamov A.A."/>
            <person name="Labutti K."/>
            <person name="Zhao Z."/>
            <person name="Chiniquy J."/>
            <person name="Barry K."/>
            <person name="Brewer H.M."/>
            <person name="Purvine S.O."/>
            <person name="Wright A.T."/>
            <person name="Boxma B."/>
            <person name="Van Alen T."/>
            <person name="Hackstein J.H."/>
            <person name="Baker S.E."/>
            <person name="Grigoriev I.V."/>
            <person name="O'Malley M.A."/>
        </authorList>
    </citation>
    <scope>NUCLEOTIDE SEQUENCE [LARGE SCALE GENOMIC DNA]</scope>
    <source>
        <strain evidence="1 2">S4</strain>
    </source>
</reference>
<reference evidence="1 2" key="2">
    <citation type="submission" date="2016-08" db="EMBL/GenBank/DDBJ databases">
        <title>Pervasive Adenine N6-methylation of Active Genes in Fungi.</title>
        <authorList>
            <consortium name="DOE Joint Genome Institute"/>
            <person name="Mondo S.J."/>
            <person name="Dannebaum R.O."/>
            <person name="Kuo R.C."/>
            <person name="Labutti K."/>
            <person name="Haridas S."/>
            <person name="Kuo A."/>
            <person name="Salamov A."/>
            <person name="Ahrendt S.R."/>
            <person name="Lipzen A."/>
            <person name="Sullivan W."/>
            <person name="Andreopoulos W.B."/>
            <person name="Clum A."/>
            <person name="Lindquist E."/>
            <person name="Daum C."/>
            <person name="Ramamoorthy G.K."/>
            <person name="Gryganskyi A."/>
            <person name="Culley D."/>
            <person name="Magnuson J.K."/>
            <person name="James T.Y."/>
            <person name="O'Malley M.A."/>
            <person name="Stajich J.E."/>
            <person name="Spatafora J.W."/>
            <person name="Visel A."/>
            <person name="Grigoriev I.V."/>
        </authorList>
    </citation>
    <scope>NUCLEOTIDE SEQUENCE [LARGE SCALE GENOMIC DNA]</scope>
    <source>
        <strain evidence="1 2">S4</strain>
    </source>
</reference>
<dbReference type="Proteomes" id="UP000193944">
    <property type="component" value="Unassembled WGS sequence"/>
</dbReference>
<keyword evidence="2" id="KW-1185">Reference proteome</keyword>
<protein>
    <submittedName>
        <fullName evidence="1">Uncharacterized protein</fullName>
    </submittedName>
</protein>
<dbReference type="EMBL" id="MCFG01000334">
    <property type="protein sequence ID" value="ORX75818.1"/>
    <property type="molecule type" value="Genomic_DNA"/>
</dbReference>
<dbReference type="AlphaFoldDB" id="A0A1Y1WRA6"/>
<organism evidence="1 2">
    <name type="scientific">Anaeromyces robustus</name>
    <dbReference type="NCBI Taxonomy" id="1754192"/>
    <lineage>
        <taxon>Eukaryota</taxon>
        <taxon>Fungi</taxon>
        <taxon>Fungi incertae sedis</taxon>
        <taxon>Chytridiomycota</taxon>
        <taxon>Chytridiomycota incertae sedis</taxon>
        <taxon>Neocallimastigomycetes</taxon>
        <taxon>Neocallimastigales</taxon>
        <taxon>Neocallimastigaceae</taxon>
        <taxon>Anaeromyces</taxon>
    </lineage>
</organism>
<accession>A0A1Y1WRA6</accession>